<dbReference type="Pfam" id="PF12230">
    <property type="entry name" value="PRP21_like_P"/>
    <property type="match status" value="1"/>
</dbReference>
<evidence type="ECO:0000313" key="2">
    <source>
        <dbReference type="EMBL" id="KIO27473.1"/>
    </source>
</evidence>
<organism evidence="2 3">
    <name type="scientific">Tulasnella calospora MUT 4182</name>
    <dbReference type="NCBI Taxonomy" id="1051891"/>
    <lineage>
        <taxon>Eukaryota</taxon>
        <taxon>Fungi</taxon>
        <taxon>Dikarya</taxon>
        <taxon>Basidiomycota</taxon>
        <taxon>Agaricomycotina</taxon>
        <taxon>Agaricomycetes</taxon>
        <taxon>Cantharellales</taxon>
        <taxon>Tulasnellaceae</taxon>
        <taxon>Tulasnella</taxon>
    </lineage>
</organism>
<proteinExistence type="predicted"/>
<dbReference type="EMBL" id="KN823008">
    <property type="protein sequence ID" value="KIO27473.1"/>
    <property type="molecule type" value="Genomic_DNA"/>
</dbReference>
<protein>
    <recommendedName>
        <fullName evidence="1">Splicing factor 3A subunit 1 conserved domain-containing protein</fullName>
    </recommendedName>
</protein>
<dbReference type="Proteomes" id="UP000054248">
    <property type="component" value="Unassembled WGS sequence"/>
</dbReference>
<reference evidence="2 3" key="1">
    <citation type="submission" date="2014-04" db="EMBL/GenBank/DDBJ databases">
        <authorList>
            <consortium name="DOE Joint Genome Institute"/>
            <person name="Kuo A."/>
            <person name="Girlanda M."/>
            <person name="Perotto S."/>
            <person name="Kohler A."/>
            <person name="Nagy L.G."/>
            <person name="Floudas D."/>
            <person name="Copeland A."/>
            <person name="Barry K.W."/>
            <person name="Cichocki N."/>
            <person name="Veneault-Fourrey C."/>
            <person name="LaButti K."/>
            <person name="Lindquist E.A."/>
            <person name="Lipzen A."/>
            <person name="Lundell T."/>
            <person name="Morin E."/>
            <person name="Murat C."/>
            <person name="Sun H."/>
            <person name="Tunlid A."/>
            <person name="Henrissat B."/>
            <person name="Grigoriev I.V."/>
            <person name="Hibbett D.S."/>
            <person name="Martin F."/>
            <person name="Nordberg H.P."/>
            <person name="Cantor M.N."/>
            <person name="Hua S.X."/>
        </authorList>
    </citation>
    <scope>NUCLEOTIDE SEQUENCE [LARGE SCALE GENOMIC DNA]</scope>
    <source>
        <strain evidence="2 3">MUT 4182</strain>
    </source>
</reference>
<dbReference type="HOGENOM" id="CLU_1385093_0_0_1"/>
<feature type="domain" description="Splicing factor 3A subunit 1 conserved" evidence="1">
    <location>
        <begin position="48"/>
        <end position="93"/>
    </location>
</feature>
<dbReference type="InterPro" id="IPR022030">
    <property type="entry name" value="SF3A1_dom"/>
</dbReference>
<dbReference type="AlphaFoldDB" id="A0A0C3L180"/>
<evidence type="ECO:0000259" key="1">
    <source>
        <dbReference type="Pfam" id="PF12230"/>
    </source>
</evidence>
<reference evidence="3" key="2">
    <citation type="submission" date="2015-01" db="EMBL/GenBank/DDBJ databases">
        <title>Evolutionary Origins and Diversification of the Mycorrhizal Mutualists.</title>
        <authorList>
            <consortium name="DOE Joint Genome Institute"/>
            <consortium name="Mycorrhizal Genomics Consortium"/>
            <person name="Kohler A."/>
            <person name="Kuo A."/>
            <person name="Nagy L.G."/>
            <person name="Floudas D."/>
            <person name="Copeland A."/>
            <person name="Barry K.W."/>
            <person name="Cichocki N."/>
            <person name="Veneault-Fourrey C."/>
            <person name="LaButti K."/>
            <person name="Lindquist E.A."/>
            <person name="Lipzen A."/>
            <person name="Lundell T."/>
            <person name="Morin E."/>
            <person name="Murat C."/>
            <person name="Riley R."/>
            <person name="Ohm R."/>
            <person name="Sun H."/>
            <person name="Tunlid A."/>
            <person name="Henrissat B."/>
            <person name="Grigoriev I.V."/>
            <person name="Hibbett D.S."/>
            <person name="Martin F."/>
        </authorList>
    </citation>
    <scope>NUCLEOTIDE SEQUENCE [LARGE SCALE GENOMIC DNA]</scope>
    <source>
        <strain evidence="3">MUT 4182</strain>
    </source>
</reference>
<accession>A0A0C3L180</accession>
<sequence>MSEAKLKELEEAERAKATQALSAAPMKIPFQRECRQDDDNYLSNLRAVEGHTRIELLDPRWKSQRDSLEARRAIGNEQQLGANVVTSLKQLARAFVDDEADEVKRKQLEVEAEAKRKEREKIAWAGYTATKVGTVNKFQSNVNFDEQIASIWNAWPRWIPPADATINGRSYGRHAPLTFGSVGWGRTASCCWRNAVR</sequence>
<dbReference type="OrthoDB" id="447637at2759"/>
<evidence type="ECO:0000313" key="3">
    <source>
        <dbReference type="Proteomes" id="UP000054248"/>
    </source>
</evidence>
<gene>
    <name evidence="2" type="ORF">M407DRAFT_23288</name>
</gene>
<name>A0A0C3L180_9AGAM</name>
<keyword evidence="3" id="KW-1185">Reference proteome</keyword>
<dbReference type="STRING" id="1051891.A0A0C3L180"/>